<gene>
    <name evidence="1" type="ORF">LCGC14_0864990</name>
</gene>
<sequence length="46" mass="5256">MIVKEIIERLQECNPDATAYVYNINRDDGELMPVHSIDSGFEDTGR</sequence>
<dbReference type="AlphaFoldDB" id="A0A0F9PRT3"/>
<accession>A0A0F9PRT3</accession>
<reference evidence="1" key="1">
    <citation type="journal article" date="2015" name="Nature">
        <title>Complex archaea that bridge the gap between prokaryotes and eukaryotes.</title>
        <authorList>
            <person name="Spang A."/>
            <person name="Saw J.H."/>
            <person name="Jorgensen S.L."/>
            <person name="Zaremba-Niedzwiedzka K."/>
            <person name="Martijn J."/>
            <person name="Lind A.E."/>
            <person name="van Eijk R."/>
            <person name="Schleper C."/>
            <person name="Guy L."/>
            <person name="Ettema T.J."/>
        </authorList>
    </citation>
    <scope>NUCLEOTIDE SEQUENCE</scope>
</reference>
<comment type="caution">
    <text evidence="1">The sequence shown here is derived from an EMBL/GenBank/DDBJ whole genome shotgun (WGS) entry which is preliminary data.</text>
</comment>
<organism evidence="1">
    <name type="scientific">marine sediment metagenome</name>
    <dbReference type="NCBI Taxonomy" id="412755"/>
    <lineage>
        <taxon>unclassified sequences</taxon>
        <taxon>metagenomes</taxon>
        <taxon>ecological metagenomes</taxon>
    </lineage>
</organism>
<evidence type="ECO:0000313" key="1">
    <source>
        <dbReference type="EMBL" id="KKN27417.1"/>
    </source>
</evidence>
<protein>
    <submittedName>
        <fullName evidence="1">Uncharacterized protein</fullName>
    </submittedName>
</protein>
<name>A0A0F9PRT3_9ZZZZ</name>
<dbReference type="EMBL" id="LAZR01002639">
    <property type="protein sequence ID" value="KKN27417.1"/>
    <property type="molecule type" value="Genomic_DNA"/>
</dbReference>
<proteinExistence type="predicted"/>
<feature type="non-terminal residue" evidence="1">
    <location>
        <position position="46"/>
    </location>
</feature>